<reference evidence="2 3" key="1">
    <citation type="journal article" date="2021" name="Elife">
        <title>Chloroplast acquisition without the gene transfer in kleptoplastic sea slugs, Plakobranchus ocellatus.</title>
        <authorList>
            <person name="Maeda T."/>
            <person name="Takahashi S."/>
            <person name="Yoshida T."/>
            <person name="Shimamura S."/>
            <person name="Takaki Y."/>
            <person name="Nagai Y."/>
            <person name="Toyoda A."/>
            <person name="Suzuki Y."/>
            <person name="Arimoto A."/>
            <person name="Ishii H."/>
            <person name="Satoh N."/>
            <person name="Nishiyama T."/>
            <person name="Hasebe M."/>
            <person name="Maruyama T."/>
            <person name="Minagawa J."/>
            <person name="Obokata J."/>
            <person name="Shigenobu S."/>
        </authorList>
    </citation>
    <scope>NUCLEOTIDE SEQUENCE [LARGE SCALE GENOMIC DNA]</scope>
</reference>
<dbReference type="InterPro" id="IPR008930">
    <property type="entry name" value="Terpenoid_cyclase/PrenylTrfase"/>
</dbReference>
<keyword evidence="3" id="KW-1185">Reference proteome</keyword>
<dbReference type="EMBL" id="BMAT01006598">
    <property type="protein sequence ID" value="GFS16012.1"/>
    <property type="molecule type" value="Genomic_DNA"/>
</dbReference>
<feature type="domain" description="Alpha-macroglobulin-like TED" evidence="1">
    <location>
        <begin position="32"/>
        <end position="105"/>
    </location>
</feature>
<organism evidence="2 3">
    <name type="scientific">Elysia marginata</name>
    <dbReference type="NCBI Taxonomy" id="1093978"/>
    <lineage>
        <taxon>Eukaryota</taxon>
        <taxon>Metazoa</taxon>
        <taxon>Spiralia</taxon>
        <taxon>Lophotrochozoa</taxon>
        <taxon>Mollusca</taxon>
        <taxon>Gastropoda</taxon>
        <taxon>Heterobranchia</taxon>
        <taxon>Euthyneura</taxon>
        <taxon>Panpulmonata</taxon>
        <taxon>Sacoglossa</taxon>
        <taxon>Placobranchoidea</taxon>
        <taxon>Plakobranchidae</taxon>
        <taxon>Elysia</taxon>
    </lineage>
</organism>
<dbReference type="Pfam" id="PF07678">
    <property type="entry name" value="TED_complement"/>
    <property type="match status" value="1"/>
</dbReference>
<evidence type="ECO:0000313" key="3">
    <source>
        <dbReference type="Proteomes" id="UP000762676"/>
    </source>
</evidence>
<sequence>MQSPIEDLNIISKSVGHRIHCEKPKQTSKQASELALTSYVLISILEAPKSYRARIQSVIDRAVQFVMASLDITDLGQSKRTMAFVAYAISLTRLDENKRTLVEKLVYATYGIVPILA</sequence>
<protein>
    <recommendedName>
        <fullName evidence="1">Alpha-macroglobulin-like TED domain-containing protein</fullName>
    </recommendedName>
</protein>
<dbReference type="InterPro" id="IPR011626">
    <property type="entry name" value="Alpha-macroglobulin_TED"/>
</dbReference>
<dbReference type="Gene3D" id="1.50.10.20">
    <property type="match status" value="1"/>
</dbReference>
<dbReference type="AlphaFoldDB" id="A0AAV4J3J6"/>
<name>A0AAV4J3J6_9GAST</name>
<dbReference type="SUPFAM" id="SSF48239">
    <property type="entry name" value="Terpenoid cyclases/Protein prenyltransferases"/>
    <property type="match status" value="1"/>
</dbReference>
<evidence type="ECO:0000259" key="1">
    <source>
        <dbReference type="Pfam" id="PF07678"/>
    </source>
</evidence>
<comment type="caution">
    <text evidence="2">The sequence shown here is derived from an EMBL/GenBank/DDBJ whole genome shotgun (WGS) entry which is preliminary data.</text>
</comment>
<dbReference type="GO" id="GO:0005615">
    <property type="term" value="C:extracellular space"/>
    <property type="evidence" value="ECO:0007669"/>
    <property type="project" value="InterPro"/>
</dbReference>
<gene>
    <name evidence="2" type="ORF">ElyMa_003203100</name>
</gene>
<accession>A0AAV4J3J6</accession>
<proteinExistence type="predicted"/>
<dbReference type="Proteomes" id="UP000762676">
    <property type="component" value="Unassembled WGS sequence"/>
</dbReference>
<evidence type="ECO:0000313" key="2">
    <source>
        <dbReference type="EMBL" id="GFS16012.1"/>
    </source>
</evidence>